<protein>
    <submittedName>
        <fullName evidence="5">Chromo domain-containing protein</fullName>
    </submittedName>
</protein>
<evidence type="ECO:0000313" key="3">
    <source>
        <dbReference type="EMBL" id="VDO93658.1"/>
    </source>
</evidence>
<feature type="compositionally biased region" description="Low complexity" evidence="1">
    <location>
        <begin position="234"/>
        <end position="246"/>
    </location>
</feature>
<evidence type="ECO:0000313" key="5">
    <source>
        <dbReference type="WBParaSite" id="HPBE_0001279501-mRNA-1"/>
    </source>
</evidence>
<gene>
    <name evidence="3" type="ORF">HPBE_LOCUS12796</name>
</gene>
<sequence length="449" mass="50060">MCVVFLKTRHRSRGTYVGVQKDRRDSVSHVSHLLPTVILISEAAAESKRSSANSRKILSTPPKRRRSQEALQRNKSQSTPLQLRNLSGSRCSHAQEEKPIGNRVPTSRGGRRCLSTPRNSTARRQLKQLVPMTTPSCEESFPTPPRAVPISLNYENAGSTALDGGDHLMVSTPRTRSPLKEALPGAPASTTCSSGVPVTASASLHGSSTPATLPKGCSSIAQGEISEPTPDQNPSSAVEVESPAVSSRRKKSLARGKIPEAGEVVRGGESYEIEKIVDHELNRDYSIRYKIKWLGYADPKEDTMGREAHIECYLPVVQYWLSLFSPSHSFVDDLQAQPRLEDLDDQVLGAVGALIVNFLQGASLRFVGMDDITPKRIYVDLVKKYDWYFLLKRYQDEDEKKKDLKEWNEHMYMFALNNQDVPFVKVFPDDMDTVAFCLMSDIYFQNCTL</sequence>
<dbReference type="InterPro" id="IPR016197">
    <property type="entry name" value="Chromo-like_dom_sf"/>
</dbReference>
<dbReference type="Gene3D" id="2.40.50.40">
    <property type="match status" value="1"/>
</dbReference>
<feature type="region of interest" description="Disordered" evidence="1">
    <location>
        <begin position="177"/>
        <end position="253"/>
    </location>
</feature>
<keyword evidence="4" id="KW-1185">Reference proteome</keyword>
<dbReference type="EMBL" id="UZAH01027643">
    <property type="protein sequence ID" value="VDO93658.1"/>
    <property type="molecule type" value="Genomic_DNA"/>
</dbReference>
<evidence type="ECO:0000313" key="4">
    <source>
        <dbReference type="Proteomes" id="UP000050761"/>
    </source>
</evidence>
<dbReference type="SUPFAM" id="SSF54160">
    <property type="entry name" value="Chromo domain-like"/>
    <property type="match status" value="1"/>
</dbReference>
<organism evidence="3">
    <name type="scientific">Heligmosomoides polygyrus</name>
    <name type="common">Parasitic roundworm</name>
    <dbReference type="NCBI Taxonomy" id="6339"/>
    <lineage>
        <taxon>Eukaryota</taxon>
        <taxon>Metazoa</taxon>
        <taxon>Ecdysozoa</taxon>
        <taxon>Nematoda</taxon>
        <taxon>Chromadorea</taxon>
        <taxon>Rhabditida</taxon>
        <taxon>Rhabditina</taxon>
        <taxon>Rhabditomorpha</taxon>
        <taxon>Strongyloidea</taxon>
        <taxon>Heligmosomidae</taxon>
        <taxon>Heligmosomoides</taxon>
    </lineage>
</organism>
<feature type="compositionally biased region" description="Polar residues" evidence="1">
    <location>
        <begin position="69"/>
        <end position="92"/>
    </location>
</feature>
<dbReference type="AlphaFoldDB" id="A0A3P8CZU6"/>
<reference evidence="3 4" key="1">
    <citation type="submission" date="2018-11" db="EMBL/GenBank/DDBJ databases">
        <authorList>
            <consortium name="Pathogen Informatics"/>
        </authorList>
    </citation>
    <scope>NUCLEOTIDE SEQUENCE [LARGE SCALE GENOMIC DNA]</scope>
</reference>
<dbReference type="InterPro" id="IPR023780">
    <property type="entry name" value="Chromo_domain"/>
</dbReference>
<dbReference type="Pfam" id="PF00385">
    <property type="entry name" value="Chromo"/>
    <property type="match status" value="1"/>
</dbReference>
<accession>A0A3P8CZU6</accession>
<dbReference type="OrthoDB" id="433924at2759"/>
<dbReference type="Proteomes" id="UP000050761">
    <property type="component" value="Unassembled WGS sequence"/>
</dbReference>
<dbReference type="PROSITE" id="PS50013">
    <property type="entry name" value="CHROMO_2"/>
    <property type="match status" value="1"/>
</dbReference>
<feature type="domain" description="Chromo" evidence="2">
    <location>
        <begin position="271"/>
        <end position="319"/>
    </location>
</feature>
<proteinExistence type="predicted"/>
<reference evidence="5" key="2">
    <citation type="submission" date="2019-09" db="UniProtKB">
        <authorList>
            <consortium name="WormBaseParasite"/>
        </authorList>
    </citation>
    <scope>IDENTIFICATION</scope>
</reference>
<dbReference type="InterPro" id="IPR000953">
    <property type="entry name" value="Chromo/chromo_shadow_dom"/>
</dbReference>
<dbReference type="WBParaSite" id="HPBE_0001279501-mRNA-1">
    <property type="protein sequence ID" value="HPBE_0001279501-mRNA-1"/>
    <property type="gene ID" value="HPBE_0001279501"/>
</dbReference>
<evidence type="ECO:0000256" key="1">
    <source>
        <dbReference type="SAM" id="MobiDB-lite"/>
    </source>
</evidence>
<evidence type="ECO:0000259" key="2">
    <source>
        <dbReference type="PROSITE" id="PS50013"/>
    </source>
</evidence>
<name>A0A3P8CZU6_HELPZ</name>
<feature type="compositionally biased region" description="Polar residues" evidence="1">
    <location>
        <begin position="188"/>
        <end position="211"/>
    </location>
</feature>
<dbReference type="CDD" id="cd00024">
    <property type="entry name" value="CD_CSD"/>
    <property type="match status" value="1"/>
</dbReference>
<feature type="region of interest" description="Disordered" evidence="1">
    <location>
        <begin position="45"/>
        <end position="120"/>
    </location>
</feature>